<dbReference type="Proteomes" id="UP000254640">
    <property type="component" value="Unassembled WGS sequence"/>
</dbReference>
<name>A0A379ADA6_ENTAG</name>
<accession>A0A379ADA6</accession>
<gene>
    <name evidence="1" type="ORF">NCTC9381_01755</name>
</gene>
<keyword evidence="2" id="KW-1185">Reference proteome</keyword>
<proteinExistence type="predicted"/>
<evidence type="ECO:0000313" key="2">
    <source>
        <dbReference type="Proteomes" id="UP000254640"/>
    </source>
</evidence>
<dbReference type="EMBL" id="UGSO01000001">
    <property type="protein sequence ID" value="SUB15861.1"/>
    <property type="molecule type" value="Genomic_DNA"/>
</dbReference>
<sequence>MINNISIHNFKSLKNFRSNSNGLMSILVWAK</sequence>
<protein>
    <submittedName>
        <fullName evidence="1">Uncharacterized protein</fullName>
    </submittedName>
</protein>
<evidence type="ECO:0000313" key="1">
    <source>
        <dbReference type="EMBL" id="SUB15861.1"/>
    </source>
</evidence>
<dbReference type="AlphaFoldDB" id="A0A379ADA6"/>
<organism evidence="1 2">
    <name type="scientific">Enterobacter agglomerans</name>
    <name type="common">Erwinia herbicola</name>
    <name type="synonym">Pantoea agglomerans</name>
    <dbReference type="NCBI Taxonomy" id="549"/>
    <lineage>
        <taxon>Bacteria</taxon>
        <taxon>Pseudomonadati</taxon>
        <taxon>Pseudomonadota</taxon>
        <taxon>Gammaproteobacteria</taxon>
        <taxon>Enterobacterales</taxon>
        <taxon>Erwiniaceae</taxon>
        <taxon>Pantoea</taxon>
        <taxon>Pantoea agglomerans group</taxon>
    </lineage>
</organism>
<reference evidence="1 2" key="1">
    <citation type="submission" date="2018-06" db="EMBL/GenBank/DDBJ databases">
        <authorList>
            <consortium name="Pathogen Informatics"/>
            <person name="Doyle S."/>
        </authorList>
    </citation>
    <scope>NUCLEOTIDE SEQUENCE [LARGE SCALE GENOMIC DNA]</scope>
    <source>
        <strain evidence="1 2">NCTC9381</strain>
    </source>
</reference>